<evidence type="ECO:0000259" key="5">
    <source>
        <dbReference type="PROSITE" id="PS51898"/>
    </source>
</evidence>
<name>A0ABQ2CV18_9DEIO</name>
<feature type="domain" description="Tyr recombinase" evidence="5">
    <location>
        <begin position="111"/>
        <end position="292"/>
    </location>
</feature>
<evidence type="ECO:0000256" key="3">
    <source>
        <dbReference type="ARBA" id="ARBA00023172"/>
    </source>
</evidence>
<dbReference type="RefSeq" id="WP_189000006.1">
    <property type="nucleotide sequence ID" value="NZ_BMOD01000002.1"/>
</dbReference>
<keyword evidence="8" id="KW-1185">Reference proteome</keyword>
<keyword evidence="3" id="KW-0233">DNA recombination</keyword>
<proteinExistence type="inferred from homology"/>
<dbReference type="InterPro" id="IPR011010">
    <property type="entry name" value="DNA_brk_join_enz"/>
</dbReference>
<evidence type="ECO:0000313" key="8">
    <source>
        <dbReference type="Proteomes" id="UP000632222"/>
    </source>
</evidence>
<dbReference type="InterPro" id="IPR013762">
    <property type="entry name" value="Integrase-like_cat_sf"/>
</dbReference>
<dbReference type="InterPro" id="IPR002104">
    <property type="entry name" value="Integrase_catalytic"/>
</dbReference>
<dbReference type="InterPro" id="IPR050090">
    <property type="entry name" value="Tyrosine_recombinase_XerCD"/>
</dbReference>
<comment type="similarity">
    <text evidence="1">Belongs to the 'phage' integrase family.</text>
</comment>
<dbReference type="Pfam" id="PF00589">
    <property type="entry name" value="Phage_integrase"/>
    <property type="match status" value="1"/>
</dbReference>
<dbReference type="PANTHER" id="PTHR30349">
    <property type="entry name" value="PHAGE INTEGRASE-RELATED"/>
    <property type="match status" value="1"/>
</dbReference>
<evidence type="ECO:0000256" key="4">
    <source>
        <dbReference type="PROSITE-ProRule" id="PRU01248"/>
    </source>
</evidence>
<accession>A0ABQ2CV18</accession>
<evidence type="ECO:0000256" key="1">
    <source>
        <dbReference type="ARBA" id="ARBA00008857"/>
    </source>
</evidence>
<protein>
    <submittedName>
        <fullName evidence="7">Integrase</fullName>
    </submittedName>
</protein>
<dbReference type="InterPro" id="IPR025269">
    <property type="entry name" value="SAM-like_dom"/>
</dbReference>
<dbReference type="Pfam" id="PF13102">
    <property type="entry name" value="Phage_int_SAM_5"/>
    <property type="match status" value="1"/>
</dbReference>
<evidence type="ECO:0000259" key="6">
    <source>
        <dbReference type="PROSITE" id="PS51900"/>
    </source>
</evidence>
<dbReference type="Proteomes" id="UP000632222">
    <property type="component" value="Unassembled WGS sequence"/>
</dbReference>
<dbReference type="PANTHER" id="PTHR30349:SF41">
    <property type="entry name" value="INTEGRASE_RECOMBINASE PROTEIN MJ0367-RELATED"/>
    <property type="match status" value="1"/>
</dbReference>
<dbReference type="Gene3D" id="1.10.443.10">
    <property type="entry name" value="Intergrase catalytic core"/>
    <property type="match status" value="1"/>
</dbReference>
<dbReference type="SUPFAM" id="SSF56349">
    <property type="entry name" value="DNA breaking-rejoining enzymes"/>
    <property type="match status" value="1"/>
</dbReference>
<sequence>MILEELWQHHQNHLKLKKRSEYTRHYYRSTLVSLRKYQKAGEDNLPDEVERITVMHLRGFLMWLEEEQELNAGGIHAHGRALRGVFHWAFKEELISKDPVKRLELPSVPKERMPAVQPAQLKKLVEASKTAEHPLRDKAILLVLFDTGIRLGEITGLKIEDVLMDRGMLRVVGKGNKERFVPIGGSAMLAINRYMQRERKPAHAGIRQLFLGRGGIPLDRTGVALALEKLAKKIGLERKDCTPHTFRRGFAVQFLRNGGNLFALQQILGHTTLDMTRRYVGYLDDDIKDIHVRNSPVDLL</sequence>
<reference evidence="8" key="1">
    <citation type="journal article" date="2019" name="Int. J. Syst. Evol. Microbiol.">
        <title>The Global Catalogue of Microorganisms (GCM) 10K type strain sequencing project: providing services to taxonomists for standard genome sequencing and annotation.</title>
        <authorList>
            <consortium name="The Broad Institute Genomics Platform"/>
            <consortium name="The Broad Institute Genome Sequencing Center for Infectious Disease"/>
            <person name="Wu L."/>
            <person name="Ma J."/>
        </authorList>
    </citation>
    <scope>NUCLEOTIDE SEQUENCE [LARGE SCALE GENOMIC DNA]</scope>
    <source>
        <strain evidence="8">JCM 14370</strain>
    </source>
</reference>
<feature type="domain" description="Core-binding (CB)" evidence="6">
    <location>
        <begin position="1"/>
        <end position="90"/>
    </location>
</feature>
<organism evidence="7 8">
    <name type="scientific">Deinococcus roseus</name>
    <dbReference type="NCBI Taxonomy" id="392414"/>
    <lineage>
        <taxon>Bacteria</taxon>
        <taxon>Thermotogati</taxon>
        <taxon>Deinococcota</taxon>
        <taxon>Deinococci</taxon>
        <taxon>Deinococcales</taxon>
        <taxon>Deinococcaceae</taxon>
        <taxon>Deinococcus</taxon>
    </lineage>
</organism>
<dbReference type="EMBL" id="BMOD01000002">
    <property type="protein sequence ID" value="GGJ23579.1"/>
    <property type="molecule type" value="Genomic_DNA"/>
</dbReference>
<evidence type="ECO:0000313" key="7">
    <source>
        <dbReference type="EMBL" id="GGJ23579.1"/>
    </source>
</evidence>
<dbReference type="InterPro" id="IPR010998">
    <property type="entry name" value="Integrase_recombinase_N"/>
</dbReference>
<dbReference type="PROSITE" id="PS51900">
    <property type="entry name" value="CB"/>
    <property type="match status" value="1"/>
</dbReference>
<comment type="caution">
    <text evidence="7">The sequence shown here is derived from an EMBL/GenBank/DDBJ whole genome shotgun (WGS) entry which is preliminary data.</text>
</comment>
<gene>
    <name evidence="7" type="ORF">GCM10008938_07190</name>
</gene>
<keyword evidence="2 4" id="KW-0238">DNA-binding</keyword>
<dbReference type="Gene3D" id="1.10.150.130">
    <property type="match status" value="1"/>
</dbReference>
<evidence type="ECO:0000256" key="2">
    <source>
        <dbReference type="ARBA" id="ARBA00023125"/>
    </source>
</evidence>
<dbReference type="PROSITE" id="PS51898">
    <property type="entry name" value="TYR_RECOMBINASE"/>
    <property type="match status" value="1"/>
</dbReference>
<dbReference type="InterPro" id="IPR044068">
    <property type="entry name" value="CB"/>
</dbReference>